<evidence type="ECO:0000313" key="4">
    <source>
        <dbReference type="Proteomes" id="UP001215598"/>
    </source>
</evidence>
<comment type="caution">
    <text evidence="3">The sequence shown here is derived from an EMBL/GenBank/DDBJ whole genome shotgun (WGS) entry which is preliminary data.</text>
</comment>
<evidence type="ECO:0000313" key="3">
    <source>
        <dbReference type="EMBL" id="KAJ7714492.1"/>
    </source>
</evidence>
<dbReference type="Proteomes" id="UP001215598">
    <property type="component" value="Unassembled WGS sequence"/>
</dbReference>
<organism evidence="3 4">
    <name type="scientific">Mycena metata</name>
    <dbReference type="NCBI Taxonomy" id="1033252"/>
    <lineage>
        <taxon>Eukaryota</taxon>
        <taxon>Fungi</taxon>
        <taxon>Dikarya</taxon>
        <taxon>Basidiomycota</taxon>
        <taxon>Agaricomycotina</taxon>
        <taxon>Agaricomycetes</taxon>
        <taxon>Agaricomycetidae</taxon>
        <taxon>Agaricales</taxon>
        <taxon>Marasmiineae</taxon>
        <taxon>Mycenaceae</taxon>
        <taxon>Mycena</taxon>
    </lineage>
</organism>
<dbReference type="EMBL" id="JARKIB010000324">
    <property type="protein sequence ID" value="KAJ7714492.1"/>
    <property type="molecule type" value="Genomic_DNA"/>
</dbReference>
<feature type="transmembrane region" description="Helical" evidence="2">
    <location>
        <begin position="215"/>
        <end position="235"/>
    </location>
</feature>
<keyword evidence="4" id="KW-1185">Reference proteome</keyword>
<keyword evidence="2" id="KW-0472">Membrane</keyword>
<name>A0AAD7H8C5_9AGAR</name>
<feature type="transmembrane region" description="Helical" evidence="2">
    <location>
        <begin position="163"/>
        <end position="184"/>
    </location>
</feature>
<dbReference type="AlphaFoldDB" id="A0AAD7H8C5"/>
<accession>A0AAD7H8C5</accession>
<keyword evidence="2" id="KW-0812">Transmembrane</keyword>
<evidence type="ECO:0000256" key="2">
    <source>
        <dbReference type="SAM" id="Phobius"/>
    </source>
</evidence>
<feature type="transmembrane region" description="Helical" evidence="2">
    <location>
        <begin position="63"/>
        <end position="83"/>
    </location>
</feature>
<protein>
    <submittedName>
        <fullName evidence="3">Uncharacterized protein</fullName>
    </submittedName>
</protein>
<sequence>MPQVTSLSSGLSITGANYALVAAAVIYLFDFVLTVGAEVQTLQLIFAQGRGPGPWRRFSQLFALRYLPLLYQVAILSGVSFFQFTPQSCRILDDVVLSIDSGFQFAYVAIISWRVNTIVFRNWPITLAMASVSFASTLINIIVSNPSLFPTCRVINPSHAPDQVLLVPCLRATFDALACIALLVHFGRFKPLISGLDVNFHKLLSELVREEAQDLILIFVIMTVEAVFVQMPAVRAHARNYIAPFVDSLTALLATRFLMKMNRPRHEDHDKASIVSTPPSIASPRPSMGSSVHAEESWSSPDNDLSALFRPWPPETLELERNTGGRLDCEAAMDWPSEQNDSRSSLDAGGSMMYPGWPPETFDFDNFPSLFDCNTHADLPPETLTQQVPAAQICDEEQAEDEIFDFSCPRCIRCNSALDRATGRRRKSPR</sequence>
<keyword evidence="2" id="KW-1133">Transmembrane helix</keyword>
<proteinExistence type="predicted"/>
<evidence type="ECO:0000256" key="1">
    <source>
        <dbReference type="SAM" id="MobiDB-lite"/>
    </source>
</evidence>
<reference evidence="3" key="1">
    <citation type="submission" date="2023-03" db="EMBL/GenBank/DDBJ databases">
        <title>Massive genome expansion in bonnet fungi (Mycena s.s.) driven by repeated elements and novel gene families across ecological guilds.</title>
        <authorList>
            <consortium name="Lawrence Berkeley National Laboratory"/>
            <person name="Harder C.B."/>
            <person name="Miyauchi S."/>
            <person name="Viragh M."/>
            <person name="Kuo A."/>
            <person name="Thoen E."/>
            <person name="Andreopoulos B."/>
            <person name="Lu D."/>
            <person name="Skrede I."/>
            <person name="Drula E."/>
            <person name="Henrissat B."/>
            <person name="Morin E."/>
            <person name="Kohler A."/>
            <person name="Barry K."/>
            <person name="LaButti K."/>
            <person name="Morin E."/>
            <person name="Salamov A."/>
            <person name="Lipzen A."/>
            <person name="Mereny Z."/>
            <person name="Hegedus B."/>
            <person name="Baldrian P."/>
            <person name="Stursova M."/>
            <person name="Weitz H."/>
            <person name="Taylor A."/>
            <person name="Grigoriev I.V."/>
            <person name="Nagy L.G."/>
            <person name="Martin F."/>
            <person name="Kauserud H."/>
        </authorList>
    </citation>
    <scope>NUCLEOTIDE SEQUENCE</scope>
    <source>
        <strain evidence="3">CBHHK182m</strain>
    </source>
</reference>
<feature type="region of interest" description="Disordered" evidence="1">
    <location>
        <begin position="268"/>
        <end position="300"/>
    </location>
</feature>
<feature type="transmembrane region" description="Helical" evidence="2">
    <location>
        <begin position="125"/>
        <end position="143"/>
    </location>
</feature>
<gene>
    <name evidence="3" type="ORF">B0H16DRAFT_1702018</name>
</gene>